<gene>
    <name evidence="1" type="ORF">BV25DRAFT_1833708</name>
</gene>
<evidence type="ECO:0000313" key="1">
    <source>
        <dbReference type="EMBL" id="KAI0054280.1"/>
    </source>
</evidence>
<organism evidence="1 2">
    <name type="scientific">Artomyces pyxidatus</name>
    <dbReference type="NCBI Taxonomy" id="48021"/>
    <lineage>
        <taxon>Eukaryota</taxon>
        <taxon>Fungi</taxon>
        <taxon>Dikarya</taxon>
        <taxon>Basidiomycota</taxon>
        <taxon>Agaricomycotina</taxon>
        <taxon>Agaricomycetes</taxon>
        <taxon>Russulales</taxon>
        <taxon>Auriscalpiaceae</taxon>
        <taxon>Artomyces</taxon>
    </lineage>
</organism>
<reference evidence="1" key="1">
    <citation type="submission" date="2021-03" db="EMBL/GenBank/DDBJ databases">
        <authorList>
            <consortium name="DOE Joint Genome Institute"/>
            <person name="Ahrendt S."/>
            <person name="Looney B.P."/>
            <person name="Miyauchi S."/>
            <person name="Morin E."/>
            <person name="Drula E."/>
            <person name="Courty P.E."/>
            <person name="Chicoki N."/>
            <person name="Fauchery L."/>
            <person name="Kohler A."/>
            <person name="Kuo A."/>
            <person name="Labutti K."/>
            <person name="Pangilinan J."/>
            <person name="Lipzen A."/>
            <person name="Riley R."/>
            <person name="Andreopoulos W."/>
            <person name="He G."/>
            <person name="Johnson J."/>
            <person name="Barry K.W."/>
            <person name="Grigoriev I.V."/>
            <person name="Nagy L."/>
            <person name="Hibbett D."/>
            <person name="Henrissat B."/>
            <person name="Matheny P.B."/>
            <person name="Labbe J."/>
            <person name="Martin F."/>
        </authorList>
    </citation>
    <scope>NUCLEOTIDE SEQUENCE</scope>
    <source>
        <strain evidence="1">HHB10654</strain>
    </source>
</reference>
<proteinExistence type="predicted"/>
<dbReference type="Proteomes" id="UP000814140">
    <property type="component" value="Unassembled WGS sequence"/>
</dbReference>
<sequence length="59" mass="7117">MPAHQEVRPGQTVHTVRQTARPGLKFNYELFNCNNFNIRYWSWNYRGCWHQTCPPIVPR</sequence>
<name>A0ACB8SE61_9AGAM</name>
<comment type="caution">
    <text evidence="1">The sequence shown here is derived from an EMBL/GenBank/DDBJ whole genome shotgun (WGS) entry which is preliminary data.</text>
</comment>
<evidence type="ECO:0000313" key="2">
    <source>
        <dbReference type="Proteomes" id="UP000814140"/>
    </source>
</evidence>
<reference evidence="1" key="2">
    <citation type="journal article" date="2022" name="New Phytol.">
        <title>Evolutionary transition to the ectomycorrhizal habit in the genomes of a hyperdiverse lineage of mushroom-forming fungi.</title>
        <authorList>
            <person name="Looney B."/>
            <person name="Miyauchi S."/>
            <person name="Morin E."/>
            <person name="Drula E."/>
            <person name="Courty P.E."/>
            <person name="Kohler A."/>
            <person name="Kuo A."/>
            <person name="LaButti K."/>
            <person name="Pangilinan J."/>
            <person name="Lipzen A."/>
            <person name="Riley R."/>
            <person name="Andreopoulos W."/>
            <person name="He G."/>
            <person name="Johnson J."/>
            <person name="Nolan M."/>
            <person name="Tritt A."/>
            <person name="Barry K.W."/>
            <person name="Grigoriev I.V."/>
            <person name="Nagy L.G."/>
            <person name="Hibbett D."/>
            <person name="Henrissat B."/>
            <person name="Matheny P.B."/>
            <person name="Labbe J."/>
            <person name="Martin F.M."/>
        </authorList>
    </citation>
    <scope>NUCLEOTIDE SEQUENCE</scope>
    <source>
        <strain evidence="1">HHB10654</strain>
    </source>
</reference>
<dbReference type="EMBL" id="MU277553">
    <property type="protein sequence ID" value="KAI0054280.1"/>
    <property type="molecule type" value="Genomic_DNA"/>
</dbReference>
<accession>A0ACB8SE61</accession>
<protein>
    <submittedName>
        <fullName evidence="1">Uncharacterized protein</fullName>
    </submittedName>
</protein>
<keyword evidence="2" id="KW-1185">Reference proteome</keyword>